<dbReference type="PANTHER" id="PTHR43434:SF23">
    <property type="entry name" value="PHOSPHOGLYCOLATE PHOSPHATASE"/>
    <property type="match status" value="1"/>
</dbReference>
<dbReference type="EMBL" id="AP023086">
    <property type="protein sequence ID" value="BCD99199.1"/>
    <property type="molecule type" value="Genomic_DNA"/>
</dbReference>
<evidence type="ECO:0000256" key="1">
    <source>
        <dbReference type="ARBA" id="ARBA00022723"/>
    </source>
</evidence>
<sequence>MIEAVFFDLDGTLMDTSKDLGAALNAVRQAEGLPPLPDHITRAEVSNGANALIKLGFGEGLTADQHQFYRQALLDYYLANIAEYTFTFKGIEPLIQMLSDERIHWGVVTNKPALYTNALMAQFQFATAPAATVSPDALKAAKPDPEGLLLACQQANCAPAHCVYVGDHLRDIQAGKNAGMKTIAVGYGFTSTQNCHHQWQADYTVDCATEIWPIIQQLHKPKG</sequence>
<dbReference type="InterPro" id="IPR023214">
    <property type="entry name" value="HAD_sf"/>
</dbReference>
<evidence type="ECO:0000256" key="3">
    <source>
        <dbReference type="ARBA" id="ARBA00022842"/>
    </source>
</evidence>
<name>A0AAN2BLK9_9GAMM</name>
<dbReference type="GO" id="GO:0046872">
    <property type="term" value="F:metal ion binding"/>
    <property type="evidence" value="ECO:0007669"/>
    <property type="project" value="UniProtKB-KW"/>
</dbReference>
<dbReference type="SFLD" id="SFLDG01129">
    <property type="entry name" value="C1.5:_HAD__Beta-PGM__Phosphata"/>
    <property type="match status" value="1"/>
</dbReference>
<dbReference type="Pfam" id="PF13419">
    <property type="entry name" value="HAD_2"/>
    <property type="match status" value="1"/>
</dbReference>
<evidence type="ECO:0000256" key="2">
    <source>
        <dbReference type="ARBA" id="ARBA00022801"/>
    </source>
</evidence>
<organism evidence="5 6">
    <name type="scientific">Marinagarivorans cellulosilyticus</name>
    <dbReference type="NCBI Taxonomy" id="2721545"/>
    <lineage>
        <taxon>Bacteria</taxon>
        <taxon>Pseudomonadati</taxon>
        <taxon>Pseudomonadota</taxon>
        <taxon>Gammaproteobacteria</taxon>
        <taxon>Cellvibrionales</taxon>
        <taxon>Cellvibrionaceae</taxon>
        <taxon>Marinagarivorans</taxon>
    </lineage>
</organism>
<dbReference type="AlphaFoldDB" id="A0AAN2BLK9"/>
<dbReference type="Gene3D" id="1.10.150.240">
    <property type="entry name" value="Putative phosphatase, domain 2"/>
    <property type="match status" value="1"/>
</dbReference>
<evidence type="ECO:0000256" key="4">
    <source>
        <dbReference type="ARBA" id="ARBA00023277"/>
    </source>
</evidence>
<keyword evidence="6" id="KW-1185">Reference proteome</keyword>
<gene>
    <name evidence="5" type="ORF">MARGE09_P3400</name>
</gene>
<dbReference type="NCBIfam" id="TIGR01549">
    <property type="entry name" value="HAD-SF-IA-v1"/>
    <property type="match status" value="1"/>
</dbReference>
<dbReference type="GO" id="GO:0008967">
    <property type="term" value="F:phosphoglycolate phosphatase activity"/>
    <property type="evidence" value="ECO:0007669"/>
    <property type="project" value="TreeGrafter"/>
</dbReference>
<keyword evidence="4" id="KW-0119">Carbohydrate metabolism</keyword>
<dbReference type="PANTHER" id="PTHR43434">
    <property type="entry name" value="PHOSPHOGLYCOLATE PHOSPHATASE"/>
    <property type="match status" value="1"/>
</dbReference>
<dbReference type="GO" id="GO:0005829">
    <property type="term" value="C:cytosol"/>
    <property type="evidence" value="ECO:0007669"/>
    <property type="project" value="TreeGrafter"/>
</dbReference>
<dbReference type="SFLD" id="SFLDG01135">
    <property type="entry name" value="C1.5.6:_HAD__Beta-PGM__Phospha"/>
    <property type="match status" value="1"/>
</dbReference>
<dbReference type="Gene3D" id="3.40.50.1000">
    <property type="entry name" value="HAD superfamily/HAD-like"/>
    <property type="match status" value="1"/>
</dbReference>
<dbReference type="InterPro" id="IPR006439">
    <property type="entry name" value="HAD-SF_hydro_IA"/>
</dbReference>
<dbReference type="RefSeq" id="WP_236984220.1">
    <property type="nucleotide sequence ID" value="NZ_AP023086.1"/>
</dbReference>
<keyword evidence="2 5" id="KW-0378">Hydrolase</keyword>
<reference evidence="5 6" key="1">
    <citation type="journal article" date="2022" name="IScience">
        <title>An ultrasensitive nanofiber-based assay for enzymatic hydrolysis and deep-sea microbial degradation of cellulose.</title>
        <authorList>
            <person name="Tsudome M."/>
            <person name="Tachioka M."/>
            <person name="Miyazaki M."/>
            <person name="Uchimura K."/>
            <person name="Tsuda M."/>
            <person name="Takaki Y."/>
            <person name="Deguchi S."/>
        </authorList>
    </citation>
    <scope>NUCLEOTIDE SEQUENCE [LARGE SCALE GENOMIC DNA]</scope>
    <source>
        <strain evidence="5 6">GE09</strain>
    </source>
</reference>
<protein>
    <submittedName>
        <fullName evidence="5">N-acetyl-D-muramate 6-phosphate phosphatase</fullName>
        <ecNumber evidence="5">3.1.3.105</ecNumber>
    </submittedName>
</protein>
<accession>A0AAN2BLK9</accession>
<dbReference type="EC" id="3.1.3.105" evidence="5"/>
<dbReference type="SUPFAM" id="SSF56784">
    <property type="entry name" value="HAD-like"/>
    <property type="match status" value="1"/>
</dbReference>
<keyword evidence="3" id="KW-0460">Magnesium</keyword>
<dbReference type="InterPro" id="IPR023198">
    <property type="entry name" value="PGP-like_dom2"/>
</dbReference>
<dbReference type="InterPro" id="IPR041492">
    <property type="entry name" value="HAD_2"/>
</dbReference>
<proteinExistence type="predicted"/>
<dbReference type="Proteomes" id="UP001320119">
    <property type="component" value="Chromosome"/>
</dbReference>
<dbReference type="InterPro" id="IPR036412">
    <property type="entry name" value="HAD-like_sf"/>
</dbReference>
<dbReference type="KEGG" id="marq:MARGE09_P3400"/>
<keyword evidence="1" id="KW-0479">Metal-binding</keyword>
<dbReference type="GO" id="GO:0006281">
    <property type="term" value="P:DNA repair"/>
    <property type="evidence" value="ECO:0007669"/>
    <property type="project" value="TreeGrafter"/>
</dbReference>
<dbReference type="InterPro" id="IPR050155">
    <property type="entry name" value="HAD-like_hydrolase_sf"/>
</dbReference>
<dbReference type="SFLD" id="SFLDS00003">
    <property type="entry name" value="Haloacid_Dehalogenase"/>
    <property type="match status" value="1"/>
</dbReference>
<evidence type="ECO:0000313" key="5">
    <source>
        <dbReference type="EMBL" id="BCD99199.1"/>
    </source>
</evidence>
<dbReference type="NCBIfam" id="TIGR01509">
    <property type="entry name" value="HAD-SF-IA-v3"/>
    <property type="match status" value="1"/>
</dbReference>
<evidence type="ECO:0000313" key="6">
    <source>
        <dbReference type="Proteomes" id="UP001320119"/>
    </source>
</evidence>